<dbReference type="InterPro" id="IPR005508">
    <property type="entry name" value="At2g31720-like"/>
</dbReference>
<dbReference type="OrthoDB" id="1071374at2759"/>
<dbReference type="GO" id="GO:0005634">
    <property type="term" value="C:nucleus"/>
    <property type="evidence" value="ECO:0007669"/>
    <property type="project" value="UniProtKB-SubCell"/>
</dbReference>
<reference evidence="7 8" key="1">
    <citation type="journal article" date="2013" name="Front. Plant Sci.">
        <title>The Reference Genome of the Halophytic Plant Eutrema salsugineum.</title>
        <authorList>
            <person name="Yang R."/>
            <person name="Jarvis D.E."/>
            <person name="Chen H."/>
            <person name="Beilstein M.A."/>
            <person name="Grimwood J."/>
            <person name="Jenkins J."/>
            <person name="Shu S."/>
            <person name="Prochnik S."/>
            <person name="Xin M."/>
            <person name="Ma C."/>
            <person name="Schmutz J."/>
            <person name="Wing R.A."/>
            <person name="Mitchell-Olds T."/>
            <person name="Schumaker K.S."/>
            <person name="Wang X."/>
        </authorList>
    </citation>
    <scope>NUCLEOTIDE SEQUENCE [LARGE SCALE GENOMIC DNA]</scope>
</reference>
<evidence type="ECO:0000313" key="7">
    <source>
        <dbReference type="EMBL" id="ESQ52998.1"/>
    </source>
</evidence>
<evidence type="ECO:0000256" key="1">
    <source>
        <dbReference type="ARBA" id="ARBA00004123"/>
    </source>
</evidence>
<proteinExistence type="predicted"/>
<dbReference type="Pfam" id="PF03754">
    <property type="entry name" value="At2g31720-like"/>
    <property type="match status" value="1"/>
</dbReference>
<evidence type="ECO:0000256" key="3">
    <source>
        <dbReference type="ARBA" id="ARBA00023125"/>
    </source>
</evidence>
<dbReference type="AlphaFoldDB" id="V4MK38"/>
<dbReference type="InterPro" id="IPR015300">
    <property type="entry name" value="DNA-bd_pseudobarrel_sf"/>
</dbReference>
<name>V4MK38_EUTSA</name>
<keyword evidence="4" id="KW-0804">Transcription</keyword>
<keyword evidence="8" id="KW-1185">Reference proteome</keyword>
<dbReference type="OMA" id="LAKWNIG"/>
<feature type="non-terminal residue" evidence="7">
    <location>
        <position position="1"/>
    </location>
</feature>
<dbReference type="KEGG" id="eus:EUTSA_v10017938mg"/>
<evidence type="ECO:0000313" key="8">
    <source>
        <dbReference type="Proteomes" id="UP000030689"/>
    </source>
</evidence>
<evidence type="ECO:0000256" key="6">
    <source>
        <dbReference type="SAM" id="MobiDB-lite"/>
    </source>
</evidence>
<accession>V4MK38</accession>
<evidence type="ECO:0000256" key="4">
    <source>
        <dbReference type="ARBA" id="ARBA00023163"/>
    </source>
</evidence>
<keyword evidence="3" id="KW-0238">DNA-binding</keyword>
<dbReference type="PANTHER" id="PTHR31541:SF34">
    <property type="entry name" value="TF-B3 DOMAIN-CONTAINING PROTEIN"/>
    <property type="match status" value="1"/>
</dbReference>
<evidence type="ECO:0000256" key="5">
    <source>
        <dbReference type="ARBA" id="ARBA00023242"/>
    </source>
</evidence>
<protein>
    <recommendedName>
        <fullName evidence="9">TF-B3 domain-containing protein</fullName>
    </recommendedName>
</protein>
<organism evidence="7 8">
    <name type="scientific">Eutrema salsugineum</name>
    <name type="common">Saltwater cress</name>
    <name type="synonym">Sisymbrium salsugineum</name>
    <dbReference type="NCBI Taxonomy" id="72664"/>
    <lineage>
        <taxon>Eukaryota</taxon>
        <taxon>Viridiplantae</taxon>
        <taxon>Streptophyta</taxon>
        <taxon>Embryophyta</taxon>
        <taxon>Tracheophyta</taxon>
        <taxon>Spermatophyta</taxon>
        <taxon>Magnoliopsida</taxon>
        <taxon>eudicotyledons</taxon>
        <taxon>Gunneridae</taxon>
        <taxon>Pentapetalae</taxon>
        <taxon>rosids</taxon>
        <taxon>malvids</taxon>
        <taxon>Brassicales</taxon>
        <taxon>Brassicaceae</taxon>
        <taxon>Eutremeae</taxon>
        <taxon>Eutrema</taxon>
    </lineage>
</organism>
<dbReference type="PANTHER" id="PTHR31541">
    <property type="entry name" value="B3 DOMAIN PLANT PROTEIN-RELATED"/>
    <property type="match status" value="1"/>
</dbReference>
<keyword evidence="2" id="KW-0805">Transcription regulation</keyword>
<dbReference type="Proteomes" id="UP000030689">
    <property type="component" value="Unassembled WGS sequence"/>
</dbReference>
<dbReference type="SUPFAM" id="SSF101936">
    <property type="entry name" value="DNA-binding pseudobarrel domain"/>
    <property type="match status" value="1"/>
</dbReference>
<sequence length="135" mass="15740">RTLTKTDVDKGQSHLSIPMSSLLTHDFLTSDEKEETQNRIKGDREGGLSEQVIDPRLKVLELKLRRTDMKKKKKTKKGRTGKTSSLYCLAYQWNDVIKENTLRQGDMLHLWSFRSQQRLCLALVLLRREERLLGN</sequence>
<dbReference type="GO" id="GO:0003677">
    <property type="term" value="F:DNA binding"/>
    <property type="evidence" value="ECO:0007669"/>
    <property type="project" value="UniProtKB-KW"/>
</dbReference>
<gene>
    <name evidence="7" type="ORF">EUTSA_v10017938mg</name>
</gene>
<evidence type="ECO:0000256" key="2">
    <source>
        <dbReference type="ARBA" id="ARBA00023015"/>
    </source>
</evidence>
<comment type="subcellular location">
    <subcellularLocation>
        <location evidence="1">Nucleus</location>
    </subcellularLocation>
</comment>
<keyword evidence="5" id="KW-0539">Nucleus</keyword>
<dbReference type="Gramene" id="ESQ52998">
    <property type="protein sequence ID" value="ESQ52998"/>
    <property type="gene ID" value="EUTSA_v10017938mg"/>
</dbReference>
<feature type="region of interest" description="Disordered" evidence="6">
    <location>
        <begin position="28"/>
        <end position="47"/>
    </location>
</feature>
<dbReference type="EMBL" id="KI517385">
    <property type="protein sequence ID" value="ESQ52998.1"/>
    <property type="molecule type" value="Genomic_DNA"/>
</dbReference>
<dbReference type="Gene3D" id="2.40.330.10">
    <property type="entry name" value="DNA-binding pseudobarrel domain"/>
    <property type="match status" value="1"/>
</dbReference>
<evidence type="ECO:0008006" key="9">
    <source>
        <dbReference type="Google" id="ProtNLM"/>
    </source>
</evidence>